<accession>A0ABS6DXY8</accession>
<keyword evidence="1" id="KW-0808">Transferase</keyword>
<name>A0ABS6DXY8_9FIRM</name>
<evidence type="ECO:0000313" key="2">
    <source>
        <dbReference type="Proteomes" id="UP001196301"/>
    </source>
</evidence>
<organism evidence="1 2">
    <name type="scientific">Intestinibacter bartlettii</name>
    <dbReference type="NCBI Taxonomy" id="261299"/>
    <lineage>
        <taxon>Bacteria</taxon>
        <taxon>Bacillati</taxon>
        <taxon>Bacillota</taxon>
        <taxon>Clostridia</taxon>
        <taxon>Peptostreptococcales</taxon>
        <taxon>Peptostreptococcaceae</taxon>
        <taxon>Intestinibacter</taxon>
    </lineage>
</organism>
<dbReference type="EMBL" id="JAHLOQ010000017">
    <property type="protein sequence ID" value="MBU5336273.1"/>
    <property type="molecule type" value="Genomic_DNA"/>
</dbReference>
<dbReference type="RefSeq" id="WP_216569400.1">
    <property type="nucleotide sequence ID" value="NZ_JAHLOQ010000017.1"/>
</dbReference>
<dbReference type="Proteomes" id="UP001196301">
    <property type="component" value="Unassembled WGS sequence"/>
</dbReference>
<evidence type="ECO:0000313" key="1">
    <source>
        <dbReference type="EMBL" id="MBU5336273.1"/>
    </source>
</evidence>
<reference evidence="1 2" key="1">
    <citation type="submission" date="2021-06" db="EMBL/GenBank/DDBJ databases">
        <authorList>
            <person name="Sun Q."/>
            <person name="Li D."/>
        </authorList>
    </citation>
    <scope>NUCLEOTIDE SEQUENCE [LARGE SCALE GENOMIC DNA]</scope>
    <source>
        <strain evidence="1 2">N19</strain>
    </source>
</reference>
<sequence>MIVFDINGAMVKFDEQRDNYNTIRKIFLEYAQEASEEFKKYCNENLTTLRRLNDKYLVYAEKLVDEAVKKGVEILVSYNVIVVDFNIFKEKYCEKYFDFKIIFNNALKEKNSMKDKRNVSKLFDIKPLVDKLSRSLYRDCFNIHMAVIDALLEFGVKDVESYIDAESIKQSNALFNNYKDGFISKPDSAKIVQKIIMANPYRKDVYEYLVKEDGDFGREIERLTQYLGYDIRPYKEYLMDMYVQELVDNDTRDLDISREKLQKYAKYIGCENSLLYLTRIDAIYTFENV</sequence>
<keyword evidence="1" id="KW-0418">Kinase</keyword>
<proteinExistence type="predicted"/>
<dbReference type="GO" id="GO:0016301">
    <property type="term" value="F:kinase activity"/>
    <property type="evidence" value="ECO:0007669"/>
    <property type="project" value="UniProtKB-KW"/>
</dbReference>
<comment type="caution">
    <text evidence="1">The sequence shown here is derived from an EMBL/GenBank/DDBJ whole genome shotgun (WGS) entry which is preliminary data.</text>
</comment>
<keyword evidence="2" id="KW-1185">Reference proteome</keyword>
<protein>
    <submittedName>
        <fullName evidence="1">Kinase</fullName>
    </submittedName>
</protein>
<gene>
    <name evidence="1" type="ORF">KQI20_07455</name>
</gene>